<feature type="domain" description="HTH crp-type" evidence="4">
    <location>
        <begin position="145"/>
        <end position="220"/>
    </location>
</feature>
<reference evidence="5 6" key="1">
    <citation type="submission" date="2018-10" db="EMBL/GenBank/DDBJ databases">
        <authorList>
            <person name="Jung H.S."/>
            <person name="Jeon C.O."/>
        </authorList>
    </citation>
    <scope>NUCLEOTIDE SEQUENCE [LARGE SCALE GENOMIC DNA]</scope>
    <source>
        <strain evidence="5 6">MA-7-27</strain>
    </source>
</reference>
<dbReference type="SUPFAM" id="SSF46785">
    <property type="entry name" value="Winged helix' DNA-binding domain"/>
    <property type="match status" value="1"/>
</dbReference>
<sequence length="242" mass="26585">MWQDQTRCDQGGMAVLCAASEQIRTFTRTAQQIRAGTVILQDGDEFDKVVLVVDGWLSSSKSFEDGELQIIDFILPGDILYATNGDGMTVGLTLEAITDARVSIVPVSTWRTMLMASPDLARAVGRIRAAAQARTSERLLRLGKGSAPTRIAFAILELSLRLRSLGHDMEETFHLPLTQKAIGDYTGLSSVHVCRTMRRLVRHNILETSDHIDIRILDLAALSEIAGIDLERLEQEIAPTAA</sequence>
<dbReference type="Gene3D" id="1.10.10.10">
    <property type="entry name" value="Winged helix-like DNA-binding domain superfamily/Winged helix DNA-binding domain"/>
    <property type="match status" value="1"/>
</dbReference>
<dbReference type="Gene3D" id="2.60.120.10">
    <property type="entry name" value="Jelly Rolls"/>
    <property type="match status" value="1"/>
</dbReference>
<evidence type="ECO:0000256" key="3">
    <source>
        <dbReference type="ARBA" id="ARBA00023163"/>
    </source>
</evidence>
<gene>
    <name evidence="5" type="ORF">D9R08_16920</name>
</gene>
<comment type="caution">
    <text evidence="5">The sequence shown here is derived from an EMBL/GenBank/DDBJ whole genome shotgun (WGS) entry which is preliminary data.</text>
</comment>
<dbReference type="InterPro" id="IPR036388">
    <property type="entry name" value="WH-like_DNA-bd_sf"/>
</dbReference>
<proteinExistence type="predicted"/>
<dbReference type="GO" id="GO:0006355">
    <property type="term" value="P:regulation of DNA-templated transcription"/>
    <property type="evidence" value="ECO:0007669"/>
    <property type="project" value="InterPro"/>
</dbReference>
<dbReference type="Pfam" id="PF13545">
    <property type="entry name" value="HTH_Crp_2"/>
    <property type="match status" value="1"/>
</dbReference>
<dbReference type="PROSITE" id="PS51063">
    <property type="entry name" value="HTH_CRP_2"/>
    <property type="match status" value="1"/>
</dbReference>
<keyword evidence="2" id="KW-0238">DNA-binding</keyword>
<dbReference type="GO" id="GO:0003677">
    <property type="term" value="F:DNA binding"/>
    <property type="evidence" value="ECO:0007669"/>
    <property type="project" value="UniProtKB-KW"/>
</dbReference>
<accession>A0A3L9YCY0</accession>
<keyword evidence="3" id="KW-0804">Transcription</keyword>
<dbReference type="SUPFAM" id="SSF51206">
    <property type="entry name" value="cAMP-binding domain-like"/>
    <property type="match status" value="1"/>
</dbReference>
<evidence type="ECO:0000256" key="1">
    <source>
        <dbReference type="ARBA" id="ARBA00023015"/>
    </source>
</evidence>
<evidence type="ECO:0000259" key="4">
    <source>
        <dbReference type="PROSITE" id="PS51063"/>
    </source>
</evidence>
<name>A0A3L9YCY0_9RHOB</name>
<keyword evidence="1" id="KW-0805">Transcription regulation</keyword>
<evidence type="ECO:0000256" key="2">
    <source>
        <dbReference type="ARBA" id="ARBA00023125"/>
    </source>
</evidence>
<dbReference type="InterPro" id="IPR018490">
    <property type="entry name" value="cNMP-bd_dom_sf"/>
</dbReference>
<protein>
    <submittedName>
        <fullName evidence="5">Crp/Fnr family transcriptional regulator</fullName>
    </submittedName>
</protein>
<dbReference type="InterPro" id="IPR036390">
    <property type="entry name" value="WH_DNA-bd_sf"/>
</dbReference>
<dbReference type="AlphaFoldDB" id="A0A3L9YCY0"/>
<evidence type="ECO:0000313" key="5">
    <source>
        <dbReference type="EMBL" id="RMA40850.1"/>
    </source>
</evidence>
<evidence type="ECO:0000313" key="6">
    <source>
        <dbReference type="Proteomes" id="UP000281343"/>
    </source>
</evidence>
<dbReference type="Pfam" id="PF00027">
    <property type="entry name" value="cNMP_binding"/>
    <property type="match status" value="1"/>
</dbReference>
<dbReference type="InterPro" id="IPR000595">
    <property type="entry name" value="cNMP-bd_dom"/>
</dbReference>
<keyword evidence="6" id="KW-1185">Reference proteome</keyword>
<organism evidence="5 6">
    <name type="scientific">Rhodophyticola porphyridii</name>
    <dbReference type="NCBI Taxonomy" id="1852017"/>
    <lineage>
        <taxon>Bacteria</taxon>
        <taxon>Pseudomonadati</taxon>
        <taxon>Pseudomonadota</taxon>
        <taxon>Alphaproteobacteria</taxon>
        <taxon>Rhodobacterales</taxon>
        <taxon>Roseobacteraceae</taxon>
        <taxon>Rhodophyticola</taxon>
    </lineage>
</organism>
<dbReference type="InterPro" id="IPR012318">
    <property type="entry name" value="HTH_CRP"/>
</dbReference>
<dbReference type="CDD" id="cd00038">
    <property type="entry name" value="CAP_ED"/>
    <property type="match status" value="1"/>
</dbReference>
<dbReference type="Proteomes" id="UP000281343">
    <property type="component" value="Unassembled WGS sequence"/>
</dbReference>
<dbReference type="EMBL" id="RCNT01000010">
    <property type="protein sequence ID" value="RMA40850.1"/>
    <property type="molecule type" value="Genomic_DNA"/>
</dbReference>
<dbReference type="InterPro" id="IPR014710">
    <property type="entry name" value="RmlC-like_jellyroll"/>
</dbReference>